<sequence length="592" mass="66424">MEYDPIAGSDDPFLELDQAPVVKKRRFKIPKPSLTHVIYALYVVMSLISSIYVFFGIVFQYYTEAATVSLIVAQLVFLSYTEIRHHFSSLPLTLVLPYPLFTGFLMLYNAISGFIVLTNVFVEHEFIRKIYIVVCSIPNTLMAILEFRTFVMLCIVTVKAYAQSRRKQHKKPFRETGKEKAQRKNRLKAGDTDAQAILDMSSLANYSMAEDLERLLSESQLKTEEVRQMKREHMKHVRYQLLRDTLRSSYLLGTLTPMLFFVLVCLTLMLQNVLVTWDQLNYGHPGFYTTSEGRTLHVYCSIGPDLPHDDPTKQGHLIMLDAGYGLPGMVWYRAVLDLAAEMDEPLTICYYDKPGLGWSTLPMFYRPTAADYVTTLHDAIKAALANDPQTVNPRSSVTLVSHGTAALYMPEFVAKHPDLVDHVVTVDGYSANMTGQVDDTIKPFTSRVVAMLAPFGMGRLWAHSLGAPHRFASSEADAWVALNSRTTQWIAQMAEAEDIGSLLASNKKYAKPGVLGGIPLSVIVADMSESLSAKLWTRRREHSEAMLAWSCAAEQDIITMKSGHRMMIDIPMKIASSVLNAMGKQQGSCDIV</sequence>
<comment type="caution">
    <text evidence="2">The sequence shown here is derived from an EMBL/GenBank/DDBJ whole genome shotgun (WGS) entry which is preliminary data.</text>
</comment>
<feature type="transmembrane region" description="Helical" evidence="1">
    <location>
        <begin position="95"/>
        <end position="121"/>
    </location>
</feature>
<gene>
    <name evidence="2" type="ORF">J8273_0190</name>
</gene>
<dbReference type="OrthoDB" id="164921at2759"/>
<dbReference type="GO" id="GO:0016787">
    <property type="term" value="F:hydrolase activity"/>
    <property type="evidence" value="ECO:0007669"/>
    <property type="project" value="UniProtKB-KW"/>
</dbReference>
<accession>A0A8J6B8L2</accession>
<dbReference type="Proteomes" id="UP000717585">
    <property type="component" value="Unassembled WGS sequence"/>
</dbReference>
<feature type="transmembrane region" description="Helical" evidence="1">
    <location>
        <begin position="65"/>
        <end position="83"/>
    </location>
</feature>
<keyword evidence="2" id="KW-0378">Hydrolase</keyword>
<feature type="transmembrane region" description="Helical" evidence="1">
    <location>
        <begin position="250"/>
        <end position="270"/>
    </location>
</feature>
<name>A0A8J6B8L2_9EUKA</name>
<proteinExistence type="predicted"/>
<organism evidence="2 3">
    <name type="scientific">Carpediemonas membranifera</name>
    <dbReference type="NCBI Taxonomy" id="201153"/>
    <lineage>
        <taxon>Eukaryota</taxon>
        <taxon>Metamonada</taxon>
        <taxon>Carpediemonas-like organisms</taxon>
        <taxon>Carpediemonas</taxon>
    </lineage>
</organism>
<evidence type="ECO:0000256" key="1">
    <source>
        <dbReference type="SAM" id="Phobius"/>
    </source>
</evidence>
<keyword evidence="1" id="KW-0812">Transmembrane</keyword>
<dbReference type="EMBL" id="JAHDYR010000012">
    <property type="protein sequence ID" value="KAG9394982.1"/>
    <property type="molecule type" value="Genomic_DNA"/>
</dbReference>
<keyword evidence="1" id="KW-1133">Transmembrane helix</keyword>
<keyword evidence="3" id="KW-1185">Reference proteome</keyword>
<evidence type="ECO:0000313" key="2">
    <source>
        <dbReference type="EMBL" id="KAG9394982.1"/>
    </source>
</evidence>
<dbReference type="Gene3D" id="3.40.50.1820">
    <property type="entry name" value="alpha/beta hydrolase"/>
    <property type="match status" value="1"/>
</dbReference>
<feature type="transmembrane region" description="Helical" evidence="1">
    <location>
        <begin position="34"/>
        <end position="59"/>
    </location>
</feature>
<dbReference type="SUPFAM" id="SSF53474">
    <property type="entry name" value="alpha/beta-Hydrolases"/>
    <property type="match status" value="1"/>
</dbReference>
<evidence type="ECO:0000313" key="3">
    <source>
        <dbReference type="Proteomes" id="UP000717585"/>
    </source>
</evidence>
<reference evidence="2" key="1">
    <citation type="submission" date="2021-05" db="EMBL/GenBank/DDBJ databases">
        <title>A free-living protist that lacks canonical eukaryotic 1 DNA replication and segregation systems.</title>
        <authorList>
            <person name="Salas-Leiva D.E."/>
            <person name="Tromer E.C."/>
            <person name="Curtis B.A."/>
            <person name="Jerlstrom-Hultqvist J."/>
            <person name="Kolisko M."/>
            <person name="Yi Z."/>
            <person name="Salas-Leiva J.S."/>
            <person name="Gallot-Lavallee L."/>
            <person name="Kops G.J.P.L."/>
            <person name="Archibald J.M."/>
            <person name="Simpson A.G.B."/>
            <person name="Roger A.J."/>
        </authorList>
    </citation>
    <scope>NUCLEOTIDE SEQUENCE</scope>
    <source>
        <strain evidence="2">BICM</strain>
    </source>
</reference>
<dbReference type="AlphaFoldDB" id="A0A8J6B8L2"/>
<keyword evidence="1" id="KW-0472">Membrane</keyword>
<protein>
    <submittedName>
        <fullName evidence="2">Alpha/beta hydrolase</fullName>
    </submittedName>
</protein>
<dbReference type="InterPro" id="IPR029058">
    <property type="entry name" value="AB_hydrolase_fold"/>
</dbReference>